<reference evidence="10" key="1">
    <citation type="journal article" date="2014" name="Front. Microbiol.">
        <title>High frequency of phylogenetically diverse reductive dehalogenase-homologous genes in deep subseafloor sedimentary metagenomes.</title>
        <authorList>
            <person name="Kawai M."/>
            <person name="Futagami T."/>
            <person name="Toyoda A."/>
            <person name="Takaki Y."/>
            <person name="Nishi S."/>
            <person name="Hori S."/>
            <person name="Arai W."/>
            <person name="Tsubouchi T."/>
            <person name="Morono Y."/>
            <person name="Uchiyama I."/>
            <person name="Ito T."/>
            <person name="Fujiyama A."/>
            <person name="Inagaki F."/>
            <person name="Takami H."/>
        </authorList>
    </citation>
    <scope>NUCLEOTIDE SEQUENCE</scope>
    <source>
        <strain evidence="10">Expedition CK06-06</strain>
    </source>
</reference>
<evidence type="ECO:0000259" key="9">
    <source>
        <dbReference type="Pfam" id="PF00814"/>
    </source>
</evidence>
<evidence type="ECO:0000256" key="2">
    <source>
        <dbReference type="ARBA" id="ARBA00022490"/>
    </source>
</evidence>
<evidence type="ECO:0000256" key="4">
    <source>
        <dbReference type="ARBA" id="ARBA00022694"/>
    </source>
</evidence>
<dbReference type="InterPro" id="IPR000905">
    <property type="entry name" value="Gcp-like_dom"/>
</dbReference>
<comment type="caution">
    <text evidence="10">The sequence shown here is derived from an EMBL/GenBank/DDBJ whole genome shotgun (WGS) entry which is preliminary data.</text>
</comment>
<evidence type="ECO:0000256" key="5">
    <source>
        <dbReference type="ARBA" id="ARBA00022723"/>
    </source>
</evidence>
<proteinExistence type="predicted"/>
<name>X1PRJ3_9ZZZZ</name>
<evidence type="ECO:0000256" key="3">
    <source>
        <dbReference type="ARBA" id="ARBA00022679"/>
    </source>
</evidence>
<gene>
    <name evidence="10" type="ORF">S06H3_54029</name>
</gene>
<accession>X1PRJ3</accession>
<comment type="catalytic activity">
    <reaction evidence="8">
        <text>L-threonylcarbamoyladenylate + adenosine(37) in tRNA = N(6)-L-threonylcarbamoyladenosine(37) in tRNA + AMP + H(+)</text>
        <dbReference type="Rhea" id="RHEA:37059"/>
        <dbReference type="Rhea" id="RHEA-COMP:10162"/>
        <dbReference type="Rhea" id="RHEA-COMP:10163"/>
        <dbReference type="ChEBI" id="CHEBI:15378"/>
        <dbReference type="ChEBI" id="CHEBI:73682"/>
        <dbReference type="ChEBI" id="CHEBI:74411"/>
        <dbReference type="ChEBI" id="CHEBI:74418"/>
        <dbReference type="ChEBI" id="CHEBI:456215"/>
        <dbReference type="EC" id="2.3.1.234"/>
    </reaction>
</comment>
<evidence type="ECO:0000256" key="8">
    <source>
        <dbReference type="ARBA" id="ARBA00048117"/>
    </source>
</evidence>
<organism evidence="10">
    <name type="scientific">marine sediment metagenome</name>
    <dbReference type="NCBI Taxonomy" id="412755"/>
    <lineage>
        <taxon>unclassified sequences</taxon>
        <taxon>metagenomes</taxon>
        <taxon>ecological metagenomes</taxon>
    </lineage>
</organism>
<dbReference type="PANTHER" id="PTHR11735:SF6">
    <property type="entry name" value="TRNA N6-ADENOSINE THREONYLCARBAMOYLTRANSFERASE, MITOCHONDRIAL"/>
    <property type="match status" value="1"/>
</dbReference>
<dbReference type="Pfam" id="PF00814">
    <property type="entry name" value="TsaD"/>
    <property type="match status" value="1"/>
</dbReference>
<dbReference type="GO" id="GO:0061711">
    <property type="term" value="F:tRNA N(6)-L-threonylcarbamoyladenine synthase activity"/>
    <property type="evidence" value="ECO:0007669"/>
    <property type="project" value="UniProtKB-EC"/>
</dbReference>
<keyword evidence="4" id="KW-0819">tRNA processing</keyword>
<sequence length="242" mass="25316">LLTIIPVIDKAMAEVTWQDIDGIAVTFGPGLAGSLLVGVNVAKAVALAAGLPITGVNHLEAHVYANWLDCSSPSGQDGRVRFPCLCLIVSGGHSDLLLMKGHGQFEKLGRTRDDAAGEAFDKAARILGLGYPGGPAIERAAGSGTPCLPLPRAWLKESHDFSFSGLKTAMWHLVHRGGVSVPDVAASFQLAIVDVLVSKTIEAAKQLEVEQILLSGGVAANKTLTQHFLANSPVPVLVPPPR</sequence>
<keyword evidence="6" id="KW-0408">Iron</keyword>
<evidence type="ECO:0000256" key="7">
    <source>
        <dbReference type="ARBA" id="ARBA00023315"/>
    </source>
</evidence>
<dbReference type="EC" id="2.3.1.234" evidence="1"/>
<dbReference type="GO" id="GO:0008033">
    <property type="term" value="P:tRNA processing"/>
    <property type="evidence" value="ECO:0007669"/>
    <property type="project" value="UniProtKB-KW"/>
</dbReference>
<evidence type="ECO:0000256" key="6">
    <source>
        <dbReference type="ARBA" id="ARBA00023004"/>
    </source>
</evidence>
<keyword evidence="7" id="KW-0012">Acyltransferase</keyword>
<dbReference type="InterPro" id="IPR017861">
    <property type="entry name" value="KAE1/TsaD"/>
</dbReference>
<feature type="domain" description="Gcp-like" evidence="9">
    <location>
        <begin position="3"/>
        <end position="241"/>
    </location>
</feature>
<dbReference type="InterPro" id="IPR043129">
    <property type="entry name" value="ATPase_NBD"/>
</dbReference>
<dbReference type="PANTHER" id="PTHR11735">
    <property type="entry name" value="TRNA N6-ADENOSINE THREONYLCARBAMOYLTRANSFERASE"/>
    <property type="match status" value="1"/>
</dbReference>
<evidence type="ECO:0000313" key="10">
    <source>
        <dbReference type="EMBL" id="GAI58882.1"/>
    </source>
</evidence>
<dbReference type="FunFam" id="3.30.420.40:FF:000040">
    <property type="entry name" value="tRNA N6-adenosine threonylcarbamoyltransferase"/>
    <property type="match status" value="1"/>
</dbReference>
<dbReference type="Gene3D" id="3.30.420.40">
    <property type="match status" value="2"/>
</dbReference>
<feature type="non-terminal residue" evidence="10">
    <location>
        <position position="1"/>
    </location>
</feature>
<keyword evidence="3" id="KW-0808">Transferase</keyword>
<dbReference type="SUPFAM" id="SSF53067">
    <property type="entry name" value="Actin-like ATPase domain"/>
    <property type="match status" value="2"/>
</dbReference>
<dbReference type="PRINTS" id="PR00789">
    <property type="entry name" value="OSIALOPTASE"/>
</dbReference>
<evidence type="ECO:0000256" key="1">
    <source>
        <dbReference type="ARBA" id="ARBA00012156"/>
    </source>
</evidence>
<keyword evidence="5" id="KW-0479">Metal-binding</keyword>
<feature type="non-terminal residue" evidence="10">
    <location>
        <position position="242"/>
    </location>
</feature>
<protein>
    <recommendedName>
        <fullName evidence="1">N(6)-L-threonylcarbamoyladenine synthase</fullName>
        <ecNumber evidence="1">2.3.1.234</ecNumber>
    </recommendedName>
</protein>
<dbReference type="GO" id="GO:0046872">
    <property type="term" value="F:metal ion binding"/>
    <property type="evidence" value="ECO:0007669"/>
    <property type="project" value="UniProtKB-KW"/>
</dbReference>
<keyword evidence="2" id="KW-0963">Cytoplasm</keyword>
<dbReference type="NCBIfam" id="TIGR00329">
    <property type="entry name" value="gcp_kae1"/>
    <property type="match status" value="1"/>
</dbReference>
<dbReference type="EMBL" id="BARV01034511">
    <property type="protein sequence ID" value="GAI58882.1"/>
    <property type="molecule type" value="Genomic_DNA"/>
</dbReference>
<dbReference type="AlphaFoldDB" id="X1PRJ3"/>